<dbReference type="RefSeq" id="WP_344807072.1">
    <property type="nucleotide sequence ID" value="NZ_BAABBO010000011.1"/>
</dbReference>
<dbReference type="InterPro" id="IPR006312">
    <property type="entry name" value="TatA/E"/>
</dbReference>
<evidence type="ECO:0000256" key="4">
    <source>
        <dbReference type="ARBA" id="ARBA00022692"/>
    </source>
</evidence>
<feature type="compositionally biased region" description="Polar residues" evidence="10">
    <location>
        <begin position="59"/>
        <end position="98"/>
    </location>
</feature>
<keyword evidence="7 9" id="KW-0811">Translocation</keyword>
<reference evidence="12" key="1">
    <citation type="journal article" date="2019" name="Int. J. Syst. Evol. Microbiol.">
        <title>The Global Catalogue of Microorganisms (GCM) 10K type strain sequencing project: providing services to taxonomists for standard genome sequencing and annotation.</title>
        <authorList>
            <consortium name="The Broad Institute Genomics Platform"/>
            <consortium name="The Broad Institute Genome Sequencing Center for Infectious Disease"/>
            <person name="Wu L."/>
            <person name="Ma J."/>
        </authorList>
    </citation>
    <scope>NUCLEOTIDE SEQUENCE [LARGE SCALE GENOMIC DNA]</scope>
    <source>
        <strain evidence="12">JCM 17555</strain>
    </source>
</reference>
<dbReference type="Pfam" id="PF02416">
    <property type="entry name" value="TatA_B_E"/>
    <property type="match status" value="1"/>
</dbReference>
<evidence type="ECO:0000256" key="1">
    <source>
        <dbReference type="ARBA" id="ARBA00004162"/>
    </source>
</evidence>
<dbReference type="PANTHER" id="PTHR42982:SF1">
    <property type="entry name" value="SEC-INDEPENDENT PROTEIN TRANSLOCASE PROTEIN TATA"/>
    <property type="match status" value="1"/>
</dbReference>
<dbReference type="Gene3D" id="1.20.5.3310">
    <property type="match status" value="1"/>
</dbReference>
<protein>
    <recommendedName>
        <fullName evidence="9">Sec-independent protein translocase protein TatA</fullName>
    </recommendedName>
</protein>
<keyword evidence="4 9" id="KW-0812">Transmembrane</keyword>
<name>A0ABP7PKP3_9GAMM</name>
<evidence type="ECO:0000256" key="6">
    <source>
        <dbReference type="ARBA" id="ARBA00022989"/>
    </source>
</evidence>
<dbReference type="NCBIfam" id="TIGR01411">
    <property type="entry name" value="tatAE"/>
    <property type="match status" value="1"/>
</dbReference>
<keyword evidence="3 9" id="KW-1003">Cell membrane</keyword>
<comment type="similarity">
    <text evidence="9">Belongs to the TatA/E family.</text>
</comment>
<accession>A0ABP7PKP3</accession>
<evidence type="ECO:0000256" key="7">
    <source>
        <dbReference type="ARBA" id="ARBA00023010"/>
    </source>
</evidence>
<keyword evidence="6 9" id="KW-1133">Transmembrane helix</keyword>
<feature type="region of interest" description="Disordered" evidence="10">
    <location>
        <begin position="46"/>
        <end position="98"/>
    </location>
</feature>
<keyword evidence="12" id="KW-1185">Reference proteome</keyword>
<evidence type="ECO:0000256" key="9">
    <source>
        <dbReference type="HAMAP-Rule" id="MF_00236"/>
    </source>
</evidence>
<dbReference type="EMBL" id="BAABBO010000011">
    <property type="protein sequence ID" value="GAA3967181.1"/>
    <property type="molecule type" value="Genomic_DNA"/>
</dbReference>
<keyword evidence="8 9" id="KW-0472">Membrane</keyword>
<keyword evidence="2 9" id="KW-0813">Transport</keyword>
<comment type="function">
    <text evidence="9">Part of the twin-arginine translocation (Tat) system that transports large folded proteins containing a characteristic twin-arginine motif in their signal peptide across membranes. TatA could form the protein-conducting channel of the Tat system.</text>
</comment>
<evidence type="ECO:0000256" key="2">
    <source>
        <dbReference type="ARBA" id="ARBA00022448"/>
    </source>
</evidence>
<feature type="compositionally biased region" description="Basic and acidic residues" evidence="10">
    <location>
        <begin position="46"/>
        <end position="58"/>
    </location>
</feature>
<dbReference type="PANTHER" id="PTHR42982">
    <property type="entry name" value="SEC-INDEPENDENT PROTEIN TRANSLOCASE PROTEIN TATA"/>
    <property type="match status" value="1"/>
</dbReference>
<comment type="caution">
    <text evidence="11">The sequence shown here is derived from an EMBL/GenBank/DDBJ whole genome shotgun (WGS) entry which is preliminary data.</text>
</comment>
<comment type="subcellular location">
    <subcellularLocation>
        <location evidence="1 9">Cell membrane</location>
        <topology evidence="1 9">Single-pass membrane protein</topology>
    </subcellularLocation>
</comment>
<sequence length="98" mass="10249">MGISMWQLLIVLVIVVLLFGTKRLKNIGSDLGGAIKGFKKAVGEDDANKVDAEAEQKKTANSQISEQTPQGNGSDPLASESNSGSAVETQSAADTRKS</sequence>
<evidence type="ECO:0000313" key="11">
    <source>
        <dbReference type="EMBL" id="GAA3967181.1"/>
    </source>
</evidence>
<evidence type="ECO:0000256" key="8">
    <source>
        <dbReference type="ARBA" id="ARBA00023136"/>
    </source>
</evidence>
<comment type="subunit">
    <text evidence="9">The Tat system comprises two distinct complexes: a TatABC complex, containing multiple copies of TatA, TatB and TatC subunits, and a separate TatA complex, containing only TatA subunits. Substrates initially bind to the TatABC complex, which probably triggers association of the separate TatA complex to form the active translocon.</text>
</comment>
<dbReference type="NCBIfam" id="NF002813">
    <property type="entry name" value="PRK02958.1"/>
    <property type="match status" value="1"/>
</dbReference>
<evidence type="ECO:0000256" key="10">
    <source>
        <dbReference type="SAM" id="MobiDB-lite"/>
    </source>
</evidence>
<proteinExistence type="inferred from homology"/>
<dbReference type="Proteomes" id="UP001501337">
    <property type="component" value="Unassembled WGS sequence"/>
</dbReference>
<dbReference type="HAMAP" id="MF_00236">
    <property type="entry name" value="TatA_E"/>
    <property type="match status" value="1"/>
</dbReference>
<gene>
    <name evidence="9" type="primary">tatA</name>
    <name evidence="11" type="ORF">GCM10022278_26240</name>
</gene>
<organism evidence="11 12">
    <name type="scientific">Allohahella marinimesophila</name>
    <dbReference type="NCBI Taxonomy" id="1054972"/>
    <lineage>
        <taxon>Bacteria</taxon>
        <taxon>Pseudomonadati</taxon>
        <taxon>Pseudomonadota</taxon>
        <taxon>Gammaproteobacteria</taxon>
        <taxon>Oceanospirillales</taxon>
        <taxon>Hahellaceae</taxon>
        <taxon>Allohahella</taxon>
    </lineage>
</organism>
<keyword evidence="5 9" id="KW-0653">Protein transport</keyword>
<evidence type="ECO:0000313" key="12">
    <source>
        <dbReference type="Proteomes" id="UP001501337"/>
    </source>
</evidence>
<evidence type="ECO:0000256" key="5">
    <source>
        <dbReference type="ARBA" id="ARBA00022927"/>
    </source>
</evidence>
<evidence type="ECO:0000256" key="3">
    <source>
        <dbReference type="ARBA" id="ARBA00022475"/>
    </source>
</evidence>
<dbReference type="InterPro" id="IPR003369">
    <property type="entry name" value="TatA/B/E"/>
</dbReference>